<dbReference type="Pfam" id="PF00440">
    <property type="entry name" value="TetR_N"/>
    <property type="match status" value="1"/>
</dbReference>
<dbReference type="InterPro" id="IPR001647">
    <property type="entry name" value="HTH_TetR"/>
</dbReference>
<evidence type="ECO:0000256" key="4">
    <source>
        <dbReference type="PROSITE-ProRule" id="PRU00335"/>
    </source>
</evidence>
<dbReference type="SUPFAM" id="SSF48498">
    <property type="entry name" value="Tetracyclin repressor-like, C-terminal domain"/>
    <property type="match status" value="1"/>
</dbReference>
<dbReference type="SUPFAM" id="SSF46689">
    <property type="entry name" value="Homeodomain-like"/>
    <property type="match status" value="1"/>
</dbReference>
<keyword evidence="1" id="KW-0805">Transcription regulation</keyword>
<dbReference type="PROSITE" id="PS50977">
    <property type="entry name" value="HTH_TETR_2"/>
    <property type="match status" value="1"/>
</dbReference>
<name>A0A3N2AS55_9MICO</name>
<evidence type="ECO:0000313" key="7">
    <source>
        <dbReference type="Proteomes" id="UP000275456"/>
    </source>
</evidence>
<accession>A0A3N2AS55</accession>
<protein>
    <submittedName>
        <fullName evidence="6">TetR family transcriptional regulator</fullName>
    </submittedName>
</protein>
<keyword evidence="2 4" id="KW-0238">DNA-binding</keyword>
<keyword evidence="3" id="KW-0804">Transcription</keyword>
<evidence type="ECO:0000256" key="3">
    <source>
        <dbReference type="ARBA" id="ARBA00023163"/>
    </source>
</evidence>
<dbReference type="RefSeq" id="WP_123696929.1">
    <property type="nucleotide sequence ID" value="NZ_RKHJ01000001.1"/>
</dbReference>
<sequence length="180" mass="18836">MSSTRERIVQAAIALLGTEGARALTHRRVDQAAGLSEGSTSNHFRTRAALLEGAVDGIAAAEMSELRDAMRPQGPAELVEVLAGLVELVTGPERVATTARHVLFLEAAHDGRLRARLAAAREGYVVVTREALSALGAAEPAVAAEALMALCEGLILHRIARHDASDPRPAIAVAVRGALD</sequence>
<organism evidence="6 7">
    <name type="scientific">Agrococcus jenensis</name>
    <dbReference type="NCBI Taxonomy" id="46353"/>
    <lineage>
        <taxon>Bacteria</taxon>
        <taxon>Bacillati</taxon>
        <taxon>Actinomycetota</taxon>
        <taxon>Actinomycetes</taxon>
        <taxon>Micrococcales</taxon>
        <taxon>Microbacteriaceae</taxon>
        <taxon>Agrococcus</taxon>
    </lineage>
</organism>
<dbReference type="InterPro" id="IPR036271">
    <property type="entry name" value="Tet_transcr_reg_TetR-rel_C_sf"/>
</dbReference>
<dbReference type="Proteomes" id="UP000275456">
    <property type="component" value="Unassembled WGS sequence"/>
</dbReference>
<keyword evidence="7" id="KW-1185">Reference proteome</keyword>
<gene>
    <name evidence="6" type="ORF">EDD26_1257</name>
</gene>
<evidence type="ECO:0000256" key="2">
    <source>
        <dbReference type="ARBA" id="ARBA00023125"/>
    </source>
</evidence>
<evidence type="ECO:0000313" key="6">
    <source>
        <dbReference type="EMBL" id="ROR65887.1"/>
    </source>
</evidence>
<dbReference type="EMBL" id="RKHJ01000001">
    <property type="protein sequence ID" value="ROR65887.1"/>
    <property type="molecule type" value="Genomic_DNA"/>
</dbReference>
<dbReference type="Gene3D" id="1.10.357.10">
    <property type="entry name" value="Tetracycline Repressor, domain 2"/>
    <property type="match status" value="1"/>
</dbReference>
<comment type="caution">
    <text evidence="6">The sequence shown here is derived from an EMBL/GenBank/DDBJ whole genome shotgun (WGS) entry which is preliminary data.</text>
</comment>
<feature type="DNA-binding region" description="H-T-H motif" evidence="4">
    <location>
        <begin position="25"/>
        <end position="44"/>
    </location>
</feature>
<dbReference type="InterPro" id="IPR041583">
    <property type="entry name" value="TetR_C_31"/>
</dbReference>
<evidence type="ECO:0000256" key="1">
    <source>
        <dbReference type="ARBA" id="ARBA00023015"/>
    </source>
</evidence>
<dbReference type="Pfam" id="PF17940">
    <property type="entry name" value="TetR_C_31"/>
    <property type="match status" value="1"/>
</dbReference>
<dbReference type="GO" id="GO:0003677">
    <property type="term" value="F:DNA binding"/>
    <property type="evidence" value="ECO:0007669"/>
    <property type="project" value="UniProtKB-UniRule"/>
</dbReference>
<dbReference type="PANTHER" id="PTHR47506">
    <property type="entry name" value="TRANSCRIPTIONAL REGULATORY PROTEIN"/>
    <property type="match status" value="1"/>
</dbReference>
<dbReference type="InterPro" id="IPR009057">
    <property type="entry name" value="Homeodomain-like_sf"/>
</dbReference>
<evidence type="ECO:0000259" key="5">
    <source>
        <dbReference type="PROSITE" id="PS50977"/>
    </source>
</evidence>
<dbReference type="OrthoDB" id="7506349at2"/>
<dbReference type="PANTHER" id="PTHR47506:SF6">
    <property type="entry name" value="HTH-TYPE TRANSCRIPTIONAL REPRESSOR NEMR"/>
    <property type="match status" value="1"/>
</dbReference>
<reference evidence="6 7" key="1">
    <citation type="submission" date="2018-11" db="EMBL/GenBank/DDBJ databases">
        <title>Sequencing the genomes of 1000 actinobacteria strains.</title>
        <authorList>
            <person name="Klenk H.-P."/>
        </authorList>
    </citation>
    <scope>NUCLEOTIDE SEQUENCE [LARGE SCALE GENOMIC DNA]</scope>
    <source>
        <strain evidence="6 7">DSM 9580</strain>
    </source>
</reference>
<dbReference type="AlphaFoldDB" id="A0A3N2AS55"/>
<feature type="domain" description="HTH tetR-type" evidence="5">
    <location>
        <begin position="2"/>
        <end position="62"/>
    </location>
</feature>
<proteinExistence type="predicted"/>